<dbReference type="EMBL" id="PETW01000015">
    <property type="protein sequence ID" value="PIV46526.1"/>
    <property type="molecule type" value="Genomic_DNA"/>
</dbReference>
<dbReference type="SUPFAM" id="SSF55287">
    <property type="entry name" value="RPB5-like RNA polymerase subunit"/>
    <property type="match status" value="1"/>
</dbReference>
<dbReference type="InterPro" id="IPR035913">
    <property type="entry name" value="RPB5-like_sf"/>
</dbReference>
<dbReference type="InterPro" id="IPR000783">
    <property type="entry name" value="RNA_pol_subH/Rpb5_C"/>
</dbReference>
<keyword evidence="2" id="KW-0240">DNA-directed RNA polymerase</keyword>
<keyword evidence="2" id="KW-0804">Transcription</keyword>
<proteinExistence type="predicted"/>
<dbReference type="GO" id="GO:0003899">
    <property type="term" value="F:DNA-directed RNA polymerase activity"/>
    <property type="evidence" value="ECO:0007669"/>
    <property type="project" value="InterPro"/>
</dbReference>
<protein>
    <submittedName>
        <fullName evidence="2">DNA-directed RNA polymerase subunit H</fullName>
    </submittedName>
</protein>
<dbReference type="GO" id="GO:0003677">
    <property type="term" value="F:DNA binding"/>
    <property type="evidence" value="ECO:0007669"/>
    <property type="project" value="InterPro"/>
</dbReference>
<feature type="domain" description="RNA polymerase subunit H/Rpb5 C-terminal" evidence="1">
    <location>
        <begin position="2"/>
        <end position="59"/>
    </location>
</feature>
<organism evidence="2 3">
    <name type="scientific">Huberarchaeum crystalense</name>
    <dbReference type="NCBI Taxonomy" id="2014257"/>
    <lineage>
        <taxon>Archaea</taxon>
        <taxon>Candidatus Huberarchaeota</taxon>
        <taxon>Candidatus Huberarchaeia</taxon>
        <taxon>Candidatus Huberarchaeales</taxon>
        <taxon>Candidatus Huberarchaeaceae</taxon>
        <taxon>Candidatus Huberarchaeum</taxon>
    </lineage>
</organism>
<dbReference type="GO" id="GO:0000428">
    <property type="term" value="C:DNA-directed RNA polymerase complex"/>
    <property type="evidence" value="ECO:0007669"/>
    <property type="project" value="UniProtKB-KW"/>
</dbReference>
<dbReference type="GO" id="GO:0006351">
    <property type="term" value="P:DNA-templated transcription"/>
    <property type="evidence" value="ECO:0007669"/>
    <property type="project" value="InterPro"/>
</dbReference>
<dbReference type="Proteomes" id="UP000230477">
    <property type="component" value="Unassembled WGS sequence"/>
</dbReference>
<name>A0A2H9M896_HUBC1</name>
<accession>A0A2H9M896</accession>
<dbReference type="Gene3D" id="3.90.940.20">
    <property type="entry name" value="RPB5-like RNA polymerase subunit"/>
    <property type="match status" value="1"/>
</dbReference>
<reference evidence="3" key="1">
    <citation type="submission" date="2017-09" db="EMBL/GenBank/DDBJ databases">
        <title>Depth-based differentiation of microbial function through sediment-hosted aquifers and enrichment of novel symbionts in the deep terrestrial subsurface.</title>
        <authorList>
            <person name="Probst A.J."/>
            <person name="Ladd B."/>
            <person name="Jarett J.K."/>
            <person name="Geller-Mcgrath D.E."/>
            <person name="Sieber C.M.K."/>
            <person name="Emerson J.B."/>
            <person name="Anantharaman K."/>
            <person name="Thomas B.C."/>
            <person name="Malmstrom R."/>
            <person name="Stieglmeier M."/>
            <person name="Klingl A."/>
            <person name="Woyke T."/>
            <person name="Ryan C.M."/>
            <person name="Banfield J.F."/>
        </authorList>
    </citation>
    <scope>NUCLEOTIDE SEQUENCE [LARGE SCALE GENOMIC DNA]</scope>
</reference>
<dbReference type="Pfam" id="PF01191">
    <property type="entry name" value="RNA_pol_Rpb5_C"/>
    <property type="match status" value="1"/>
</dbReference>
<evidence type="ECO:0000313" key="2">
    <source>
        <dbReference type="EMBL" id="PIV46526.1"/>
    </source>
</evidence>
<dbReference type="AlphaFoldDB" id="A0A2H9M896"/>
<gene>
    <name evidence="2" type="ORF">COS22_00860</name>
</gene>
<evidence type="ECO:0000259" key="1">
    <source>
        <dbReference type="Pfam" id="PF01191"/>
    </source>
</evidence>
<comment type="caution">
    <text evidence="2">The sequence shown here is derived from an EMBL/GenBank/DDBJ whole genome shotgun (WGS) entry which is preliminary data.</text>
</comment>
<evidence type="ECO:0000313" key="3">
    <source>
        <dbReference type="Proteomes" id="UP000230477"/>
    </source>
</evidence>
<sequence length="67" mass="7778">MEHYLVPDHKIITSEEARKIFEFYSISFENLPKIDITDPVIKAIKGKPGDIIKITRKNGKIYYRGVV</sequence>